<feature type="binding site" evidence="13">
    <location>
        <begin position="140"/>
        <end position="142"/>
    </location>
    <ligand>
        <name>substrate</name>
    </ligand>
</feature>
<evidence type="ECO:0000256" key="8">
    <source>
        <dbReference type="ARBA" id="ARBA00022679"/>
    </source>
</evidence>
<comment type="function">
    <text evidence="1">Involved in the catabolism of quinolinic acid (QA).</text>
</comment>
<evidence type="ECO:0000256" key="11">
    <source>
        <dbReference type="ARBA" id="ARBA00069173"/>
    </source>
</evidence>
<comment type="subunit">
    <text evidence="4">Hexamer formed by 3 homodimers.</text>
</comment>
<gene>
    <name evidence="16" type="ORF">AUC70_03975</name>
</gene>
<keyword evidence="6" id="KW-0662">Pyridine nucleotide biosynthesis</keyword>
<sequence length="287" mass="30071">MNTPEPVTPLPRHLVEKAVRDALEEDLGLAGDITTDPIIPADARGAAAIVVREPACIAGLDFAEAAFRALDADVVFERLVNDGDAAEADAAIARVEGRTRALLTGERTALNFLGRLCGIATLTAAYVAAVDGTGARIADTRKTTPGLRGLEKYAVRCGGGVNHRFGLYDAVLVKDNHIAAAGGIGAALSHLRARGGHMVKIEVEVDTIDQLREALAYPIDAVLLDNMDLATLKEAVEIVEGKVVTEASGGVTLESVAAIARTGVDLISVGALTHSPRNLDSSLEWER</sequence>
<dbReference type="Pfam" id="PF02749">
    <property type="entry name" value="QRPTase_N"/>
    <property type="match status" value="1"/>
</dbReference>
<dbReference type="InterPro" id="IPR013785">
    <property type="entry name" value="Aldolase_TIM"/>
</dbReference>
<evidence type="ECO:0000256" key="10">
    <source>
        <dbReference type="ARBA" id="ARBA00047445"/>
    </source>
</evidence>
<evidence type="ECO:0000256" key="5">
    <source>
        <dbReference type="ARBA" id="ARBA00011944"/>
    </source>
</evidence>
<protein>
    <recommendedName>
        <fullName evidence="11">Probable nicotinate-nucleotide pyrophosphorylase [carboxylating]</fullName>
        <ecNumber evidence="5">2.4.2.19</ecNumber>
    </recommendedName>
    <alternativeName>
        <fullName evidence="9">Quinolinate phosphoribosyltransferase [decarboxylating]</fullName>
    </alternativeName>
</protein>
<evidence type="ECO:0000259" key="14">
    <source>
        <dbReference type="Pfam" id="PF01729"/>
    </source>
</evidence>
<evidence type="ECO:0000259" key="15">
    <source>
        <dbReference type="Pfam" id="PF02749"/>
    </source>
</evidence>
<proteinExistence type="inferred from homology"/>
<feature type="binding site" evidence="13">
    <location>
        <position position="164"/>
    </location>
    <ligand>
        <name>substrate</name>
    </ligand>
</feature>
<comment type="caution">
    <text evidence="16">The sequence shown here is derived from an EMBL/GenBank/DDBJ whole genome shotgun (WGS) entry which is preliminary data.</text>
</comment>
<dbReference type="FunFam" id="3.20.20.70:FF:000030">
    <property type="entry name" value="Nicotinate-nucleotide pyrophosphorylase, carboxylating"/>
    <property type="match status" value="1"/>
</dbReference>
<feature type="domain" description="Quinolinate phosphoribosyl transferase N-terminal" evidence="15">
    <location>
        <begin position="32"/>
        <end position="117"/>
    </location>
</feature>
<comment type="pathway">
    <text evidence="2">Cofactor biosynthesis; NAD(+) biosynthesis; nicotinate D-ribonucleotide from quinolinate: step 1/1.</text>
</comment>
<dbReference type="InterPro" id="IPR036068">
    <property type="entry name" value="Nicotinate_pribotase-like_C"/>
</dbReference>
<evidence type="ECO:0000256" key="3">
    <source>
        <dbReference type="ARBA" id="ARBA00009400"/>
    </source>
</evidence>
<dbReference type="Proteomes" id="UP000094172">
    <property type="component" value="Unassembled WGS sequence"/>
</dbReference>
<dbReference type="InterPro" id="IPR002638">
    <property type="entry name" value="Quinolinate_PRibosylTrfase_C"/>
</dbReference>
<dbReference type="EC" id="2.4.2.19" evidence="5"/>
<evidence type="ECO:0000256" key="7">
    <source>
        <dbReference type="ARBA" id="ARBA00022676"/>
    </source>
</evidence>
<feature type="binding site" evidence="13">
    <location>
        <position position="107"/>
    </location>
    <ligand>
        <name>substrate</name>
    </ligand>
</feature>
<dbReference type="SUPFAM" id="SSF51690">
    <property type="entry name" value="Nicotinate/Quinolinate PRTase C-terminal domain-like"/>
    <property type="match status" value="1"/>
</dbReference>
<dbReference type="SUPFAM" id="SSF54675">
    <property type="entry name" value="Nicotinate/Quinolinate PRTase N-terminal domain-like"/>
    <property type="match status" value="1"/>
</dbReference>
<dbReference type="UniPathway" id="UPA00253">
    <property type="reaction ID" value="UER00331"/>
</dbReference>
<organism evidence="16 17">
    <name type="scientific">Methyloceanibacter stevinii</name>
    <dbReference type="NCBI Taxonomy" id="1774970"/>
    <lineage>
        <taxon>Bacteria</taxon>
        <taxon>Pseudomonadati</taxon>
        <taxon>Pseudomonadota</taxon>
        <taxon>Alphaproteobacteria</taxon>
        <taxon>Hyphomicrobiales</taxon>
        <taxon>Hyphomicrobiaceae</taxon>
        <taxon>Methyloceanibacter</taxon>
    </lineage>
</organism>
<evidence type="ECO:0000256" key="12">
    <source>
        <dbReference type="PIRNR" id="PIRNR006250"/>
    </source>
</evidence>
<dbReference type="PANTHER" id="PTHR32179">
    <property type="entry name" value="NICOTINATE-NUCLEOTIDE PYROPHOSPHORYLASE [CARBOXYLATING]"/>
    <property type="match status" value="1"/>
</dbReference>
<feature type="binding site" evidence="13">
    <location>
        <position position="174"/>
    </location>
    <ligand>
        <name>substrate</name>
    </ligand>
</feature>
<keyword evidence="8 12" id="KW-0808">Transferase</keyword>
<feature type="binding site" evidence="13">
    <location>
        <begin position="269"/>
        <end position="271"/>
    </location>
    <ligand>
        <name>substrate</name>
    </ligand>
</feature>
<dbReference type="FunFam" id="3.90.1170.20:FF:000001">
    <property type="entry name" value="Nicotinate-nucleotide diphosphorylase (Carboxylating)"/>
    <property type="match status" value="1"/>
</dbReference>
<dbReference type="Gene3D" id="3.90.1170.20">
    <property type="entry name" value="Quinolinate phosphoribosyl transferase, N-terminal domain"/>
    <property type="match status" value="1"/>
</dbReference>
<dbReference type="RefSeq" id="WP_069444247.1">
    <property type="nucleotide sequence ID" value="NZ_LPWE01000011.1"/>
</dbReference>
<dbReference type="InterPro" id="IPR004393">
    <property type="entry name" value="NadC"/>
</dbReference>
<dbReference type="InterPro" id="IPR037128">
    <property type="entry name" value="Quinolinate_PRibosylTase_N_sf"/>
</dbReference>
<evidence type="ECO:0000256" key="4">
    <source>
        <dbReference type="ARBA" id="ARBA00011218"/>
    </source>
</evidence>
<dbReference type="Gene3D" id="3.20.20.70">
    <property type="entry name" value="Aldolase class I"/>
    <property type="match status" value="1"/>
</dbReference>
<evidence type="ECO:0000313" key="17">
    <source>
        <dbReference type="Proteomes" id="UP000094172"/>
    </source>
</evidence>
<evidence type="ECO:0000313" key="16">
    <source>
        <dbReference type="EMBL" id="ODR94947.1"/>
    </source>
</evidence>
<dbReference type="GO" id="GO:0009435">
    <property type="term" value="P:NAD+ biosynthetic process"/>
    <property type="evidence" value="ECO:0007669"/>
    <property type="project" value="UniProtKB-UniPathway"/>
</dbReference>
<dbReference type="GO" id="GO:0004514">
    <property type="term" value="F:nicotinate-nucleotide diphosphorylase (carboxylating) activity"/>
    <property type="evidence" value="ECO:0007669"/>
    <property type="project" value="UniProtKB-EC"/>
</dbReference>
<dbReference type="GO" id="GO:0034213">
    <property type="term" value="P:quinolinate catabolic process"/>
    <property type="evidence" value="ECO:0007669"/>
    <property type="project" value="TreeGrafter"/>
</dbReference>
<evidence type="ECO:0000256" key="6">
    <source>
        <dbReference type="ARBA" id="ARBA00022642"/>
    </source>
</evidence>
<dbReference type="EMBL" id="LPWE01000011">
    <property type="protein sequence ID" value="ODR94947.1"/>
    <property type="molecule type" value="Genomic_DNA"/>
</dbReference>
<keyword evidence="17" id="KW-1185">Reference proteome</keyword>
<feature type="binding site" evidence="13">
    <location>
        <position position="204"/>
    </location>
    <ligand>
        <name>substrate</name>
    </ligand>
</feature>
<name>A0A1E3VN44_9HYPH</name>
<evidence type="ECO:0000256" key="13">
    <source>
        <dbReference type="PIRSR" id="PIRSR006250-1"/>
    </source>
</evidence>
<feature type="binding site" evidence="13">
    <location>
        <begin position="248"/>
        <end position="250"/>
    </location>
    <ligand>
        <name>substrate</name>
    </ligand>
</feature>
<comment type="catalytic activity">
    <reaction evidence="10">
        <text>nicotinate beta-D-ribonucleotide + CO2 + diphosphate = quinolinate + 5-phospho-alpha-D-ribose 1-diphosphate + 2 H(+)</text>
        <dbReference type="Rhea" id="RHEA:12733"/>
        <dbReference type="ChEBI" id="CHEBI:15378"/>
        <dbReference type="ChEBI" id="CHEBI:16526"/>
        <dbReference type="ChEBI" id="CHEBI:29959"/>
        <dbReference type="ChEBI" id="CHEBI:33019"/>
        <dbReference type="ChEBI" id="CHEBI:57502"/>
        <dbReference type="ChEBI" id="CHEBI:58017"/>
        <dbReference type="EC" id="2.4.2.19"/>
    </reaction>
</comment>
<dbReference type="InterPro" id="IPR027277">
    <property type="entry name" value="NadC/ModD"/>
</dbReference>
<dbReference type="Pfam" id="PF01729">
    <property type="entry name" value="QRPTase_C"/>
    <property type="match status" value="1"/>
</dbReference>
<dbReference type="InterPro" id="IPR022412">
    <property type="entry name" value="Quinolinate_PRibosylTrfase_N"/>
</dbReference>
<dbReference type="PANTHER" id="PTHR32179:SF3">
    <property type="entry name" value="NICOTINATE-NUCLEOTIDE PYROPHOSPHORYLASE [CARBOXYLATING]"/>
    <property type="match status" value="1"/>
</dbReference>
<evidence type="ECO:0000256" key="2">
    <source>
        <dbReference type="ARBA" id="ARBA00004893"/>
    </source>
</evidence>
<accession>A0A1E3VN44</accession>
<dbReference type="PIRSF" id="PIRSF006250">
    <property type="entry name" value="NadC_ModD"/>
    <property type="match status" value="1"/>
</dbReference>
<dbReference type="STRING" id="1774970.AUC70_03975"/>
<feature type="binding site" evidence="13">
    <location>
        <position position="225"/>
    </location>
    <ligand>
        <name>substrate</name>
    </ligand>
</feature>
<reference evidence="16 17" key="1">
    <citation type="journal article" date="2016" name="Environ. Microbiol.">
        <title>New Methyloceanibacter diversity from North Sea sediments includes methanotroph containing solely the soluble methane monooxygenase.</title>
        <authorList>
            <person name="Vekeman B."/>
            <person name="Kerckhof F.M."/>
            <person name="Cremers G."/>
            <person name="de Vos P."/>
            <person name="Vandamme P."/>
            <person name="Boon N."/>
            <person name="Op den Camp H.J."/>
            <person name="Heylen K."/>
        </authorList>
    </citation>
    <scope>NUCLEOTIDE SEQUENCE [LARGE SCALE GENOMIC DNA]</scope>
    <source>
        <strain evidence="16 17">R-67176</strain>
    </source>
</reference>
<feature type="domain" description="Quinolinate phosphoribosyl transferase C-terminal" evidence="14">
    <location>
        <begin position="119"/>
        <end position="283"/>
    </location>
</feature>
<dbReference type="GO" id="GO:0005737">
    <property type="term" value="C:cytoplasm"/>
    <property type="evidence" value="ECO:0007669"/>
    <property type="project" value="TreeGrafter"/>
</dbReference>
<dbReference type="NCBIfam" id="TIGR00078">
    <property type="entry name" value="nadC"/>
    <property type="match status" value="1"/>
</dbReference>
<keyword evidence="7 12" id="KW-0328">Glycosyltransferase</keyword>
<dbReference type="AlphaFoldDB" id="A0A1E3VN44"/>
<evidence type="ECO:0000256" key="9">
    <source>
        <dbReference type="ARBA" id="ARBA00033102"/>
    </source>
</evidence>
<evidence type="ECO:0000256" key="1">
    <source>
        <dbReference type="ARBA" id="ARBA00003237"/>
    </source>
</evidence>
<dbReference type="CDD" id="cd01572">
    <property type="entry name" value="QPRTase"/>
    <property type="match status" value="1"/>
</dbReference>
<comment type="similarity">
    <text evidence="3 12">Belongs to the NadC/ModD family.</text>
</comment>